<dbReference type="AlphaFoldDB" id="A0A1Y1XBV0"/>
<dbReference type="Gene3D" id="3.40.630.10">
    <property type="entry name" value="Zn peptidases"/>
    <property type="match status" value="1"/>
</dbReference>
<reference evidence="20 21" key="1">
    <citation type="submission" date="2016-07" db="EMBL/GenBank/DDBJ databases">
        <title>Pervasive Adenine N6-methylation of Active Genes in Fungi.</title>
        <authorList>
            <consortium name="DOE Joint Genome Institute"/>
            <person name="Mondo S.J."/>
            <person name="Dannebaum R.O."/>
            <person name="Kuo R.C."/>
            <person name="Labutti K."/>
            <person name="Haridas S."/>
            <person name="Kuo A."/>
            <person name="Salamov A."/>
            <person name="Ahrendt S.R."/>
            <person name="Lipzen A."/>
            <person name="Sullivan W."/>
            <person name="Andreopoulos W.B."/>
            <person name="Clum A."/>
            <person name="Lindquist E."/>
            <person name="Daum C."/>
            <person name="Ramamoorthy G.K."/>
            <person name="Gryganskyi A."/>
            <person name="Culley D."/>
            <person name="Magnuson J.K."/>
            <person name="James T.Y."/>
            <person name="O'Malley M.A."/>
            <person name="Stajich J.E."/>
            <person name="Spatafora J.W."/>
            <person name="Visel A."/>
            <person name="Grigoriev I.V."/>
        </authorList>
    </citation>
    <scope>NUCLEOTIDE SEQUENCE [LARGE SCALE GENOMIC DNA]</scope>
    <source>
        <strain evidence="20 21">CBS 931.73</strain>
    </source>
</reference>
<dbReference type="Pfam" id="PF04389">
    <property type="entry name" value="Peptidase_M28"/>
    <property type="match status" value="1"/>
</dbReference>
<dbReference type="Proteomes" id="UP000193498">
    <property type="component" value="Unassembled WGS sequence"/>
</dbReference>
<keyword evidence="10 17" id="KW-0378">Hydrolase</keyword>
<gene>
    <name evidence="20" type="ORF">K493DRAFT_240127</name>
</gene>
<evidence type="ECO:0000256" key="4">
    <source>
        <dbReference type="ARBA" id="ARBA00004477"/>
    </source>
</evidence>
<keyword evidence="14" id="KW-0482">Metalloprotease</keyword>
<dbReference type="EMBL" id="MCFE01000647">
    <property type="protein sequence ID" value="ORX83192.1"/>
    <property type="molecule type" value="Genomic_DNA"/>
</dbReference>
<evidence type="ECO:0000256" key="17">
    <source>
        <dbReference type="RuleBase" id="RU361240"/>
    </source>
</evidence>
<dbReference type="OrthoDB" id="76293at2759"/>
<evidence type="ECO:0000259" key="19">
    <source>
        <dbReference type="Pfam" id="PF04389"/>
    </source>
</evidence>
<evidence type="ECO:0000256" key="16">
    <source>
        <dbReference type="ARBA" id="ARBA00023180"/>
    </source>
</evidence>
<evidence type="ECO:0000256" key="10">
    <source>
        <dbReference type="ARBA" id="ARBA00022801"/>
    </source>
</evidence>
<comment type="subcellular location">
    <subcellularLocation>
        <location evidence="4">Endoplasmic reticulum membrane</location>
        <topology evidence="4">Multi-pass membrane protein</topology>
    </subcellularLocation>
    <subcellularLocation>
        <location evidence="3">Vacuole membrane</location>
        <topology evidence="3">Multi-pass membrane protein</topology>
    </subcellularLocation>
</comment>
<organism evidence="20 21">
    <name type="scientific">Basidiobolus meristosporus CBS 931.73</name>
    <dbReference type="NCBI Taxonomy" id="1314790"/>
    <lineage>
        <taxon>Eukaryota</taxon>
        <taxon>Fungi</taxon>
        <taxon>Fungi incertae sedis</taxon>
        <taxon>Zoopagomycota</taxon>
        <taxon>Entomophthoromycotina</taxon>
        <taxon>Basidiobolomycetes</taxon>
        <taxon>Basidiobolales</taxon>
        <taxon>Basidiobolaceae</taxon>
        <taxon>Basidiobolus</taxon>
    </lineage>
</organism>
<keyword evidence="9 17" id="KW-0479">Metal-binding</keyword>
<keyword evidence="13 18" id="KW-1133">Transmembrane helix</keyword>
<sequence length="376" mass="41624">MSRFLPTKNSLIVYSLLIVVYAIAFAIVLPVRKQLPDPLPATENDAFSADKAWGHLQTIASAPHPFNSEANLKTQEYIVGVMNELSARGKALNRTVDLVTNDNSTYTGFSLGGGPYSGWRYLESTNLLLRVVGTKNRPEALLISAHYDSVPFSYGATDDGVGVVVALEIARSIIENPIADTVILNINNCEEIGLLGSEGFMNHPWSKDVRAFINLEGAGAGGRSMVFRSSDEPLNRFYSHAPYPHTSVIANDVFKLGLIKSSTDFEVYAYQHSLPGLDIAFYQRRSHYHTLLDSINSTSPKSVQQMGGVTLATTRALAKSDYLYQGTNFPIRYAIHYDLLGKTTAIYSFKWYIGINIALLVIIPLFYALGYFLMRR</sequence>
<evidence type="ECO:0000313" key="20">
    <source>
        <dbReference type="EMBL" id="ORX83192.1"/>
    </source>
</evidence>
<evidence type="ECO:0000256" key="14">
    <source>
        <dbReference type="ARBA" id="ARBA00023049"/>
    </source>
</evidence>
<feature type="domain" description="Peptidase M28" evidence="19">
    <location>
        <begin position="127"/>
        <end position="312"/>
    </location>
</feature>
<evidence type="ECO:0000256" key="12">
    <source>
        <dbReference type="ARBA" id="ARBA00022833"/>
    </source>
</evidence>
<keyword evidence="21" id="KW-1185">Reference proteome</keyword>
<evidence type="ECO:0000256" key="18">
    <source>
        <dbReference type="SAM" id="Phobius"/>
    </source>
</evidence>
<proteinExistence type="inferred from homology"/>
<comment type="similarity">
    <text evidence="5 17">Belongs to the peptidase M28 family.</text>
</comment>
<dbReference type="SUPFAM" id="SSF53187">
    <property type="entry name" value="Zn-dependent exopeptidases"/>
    <property type="match status" value="1"/>
</dbReference>
<dbReference type="PANTHER" id="PTHR12147">
    <property type="entry name" value="METALLOPEPTIDASE M28 FAMILY MEMBER"/>
    <property type="match status" value="1"/>
</dbReference>
<evidence type="ECO:0000256" key="5">
    <source>
        <dbReference type="ARBA" id="ARBA00010918"/>
    </source>
</evidence>
<keyword evidence="16" id="KW-0325">Glycoprotein</keyword>
<evidence type="ECO:0000256" key="8">
    <source>
        <dbReference type="ARBA" id="ARBA00022692"/>
    </source>
</evidence>
<protein>
    <recommendedName>
        <fullName evidence="17">Peptide hydrolase</fullName>
        <ecNumber evidence="17">3.4.-.-</ecNumber>
    </recommendedName>
</protein>
<keyword evidence="6" id="KW-0926">Vacuole</keyword>
<evidence type="ECO:0000256" key="3">
    <source>
        <dbReference type="ARBA" id="ARBA00004128"/>
    </source>
</evidence>
<dbReference type="CDD" id="cd03875">
    <property type="entry name" value="M28_Fxna_like"/>
    <property type="match status" value="1"/>
</dbReference>
<comment type="caution">
    <text evidence="20">The sequence shown here is derived from an EMBL/GenBank/DDBJ whole genome shotgun (WGS) entry which is preliminary data.</text>
</comment>
<dbReference type="InterPro" id="IPR048024">
    <property type="entry name" value="Fxna-like_M28_dom"/>
</dbReference>
<dbReference type="InterPro" id="IPR045175">
    <property type="entry name" value="M28_fam"/>
</dbReference>
<dbReference type="FunFam" id="3.40.630.10:FF:000008">
    <property type="entry name" value="Endoplasmic reticulum metallopeptidase 1"/>
    <property type="match status" value="1"/>
</dbReference>
<evidence type="ECO:0000256" key="11">
    <source>
        <dbReference type="ARBA" id="ARBA00022824"/>
    </source>
</evidence>
<evidence type="ECO:0000256" key="1">
    <source>
        <dbReference type="ARBA" id="ARBA00001947"/>
    </source>
</evidence>
<dbReference type="InParanoid" id="A0A1Y1XBV0"/>
<dbReference type="InterPro" id="IPR007484">
    <property type="entry name" value="Peptidase_M28"/>
</dbReference>
<dbReference type="GO" id="GO:0046872">
    <property type="term" value="F:metal ion binding"/>
    <property type="evidence" value="ECO:0007669"/>
    <property type="project" value="UniProtKB-KW"/>
</dbReference>
<evidence type="ECO:0000256" key="15">
    <source>
        <dbReference type="ARBA" id="ARBA00023136"/>
    </source>
</evidence>
<keyword evidence="11" id="KW-0256">Endoplasmic reticulum</keyword>
<dbReference type="PANTHER" id="PTHR12147:SF58">
    <property type="entry name" value="VACUOLAR MEMBRANE PROTEASE"/>
    <property type="match status" value="1"/>
</dbReference>
<feature type="non-terminal residue" evidence="20">
    <location>
        <position position="376"/>
    </location>
</feature>
<evidence type="ECO:0000313" key="21">
    <source>
        <dbReference type="Proteomes" id="UP000193498"/>
    </source>
</evidence>
<dbReference type="EC" id="3.4.-.-" evidence="17"/>
<evidence type="ECO:0000256" key="2">
    <source>
        <dbReference type="ARBA" id="ARBA00003273"/>
    </source>
</evidence>
<feature type="transmembrane region" description="Helical" evidence="18">
    <location>
        <begin position="12"/>
        <end position="31"/>
    </location>
</feature>
<dbReference type="GO" id="GO:0006508">
    <property type="term" value="P:proteolysis"/>
    <property type="evidence" value="ECO:0007669"/>
    <property type="project" value="UniProtKB-KW"/>
</dbReference>
<dbReference type="STRING" id="1314790.A0A1Y1XBV0"/>
<keyword evidence="8 18" id="KW-0812">Transmembrane</keyword>
<evidence type="ECO:0000256" key="9">
    <source>
        <dbReference type="ARBA" id="ARBA00022723"/>
    </source>
</evidence>
<dbReference type="GO" id="GO:0005789">
    <property type="term" value="C:endoplasmic reticulum membrane"/>
    <property type="evidence" value="ECO:0007669"/>
    <property type="project" value="UniProtKB-SubCell"/>
</dbReference>
<keyword evidence="15 18" id="KW-0472">Membrane</keyword>
<accession>A0A1Y1XBV0</accession>
<name>A0A1Y1XBV0_9FUNG</name>
<dbReference type="GO" id="GO:0005774">
    <property type="term" value="C:vacuolar membrane"/>
    <property type="evidence" value="ECO:0007669"/>
    <property type="project" value="UniProtKB-SubCell"/>
</dbReference>
<keyword evidence="12 17" id="KW-0862">Zinc</keyword>
<comment type="cofactor">
    <cofactor evidence="1">
        <name>Zn(2+)</name>
        <dbReference type="ChEBI" id="CHEBI:29105"/>
    </cofactor>
</comment>
<dbReference type="GO" id="GO:0008235">
    <property type="term" value="F:metalloexopeptidase activity"/>
    <property type="evidence" value="ECO:0007669"/>
    <property type="project" value="InterPro"/>
</dbReference>
<evidence type="ECO:0000256" key="7">
    <source>
        <dbReference type="ARBA" id="ARBA00022670"/>
    </source>
</evidence>
<feature type="transmembrane region" description="Helical" evidence="18">
    <location>
        <begin position="351"/>
        <end position="374"/>
    </location>
</feature>
<evidence type="ECO:0000256" key="13">
    <source>
        <dbReference type="ARBA" id="ARBA00022989"/>
    </source>
</evidence>
<evidence type="ECO:0000256" key="6">
    <source>
        <dbReference type="ARBA" id="ARBA00022554"/>
    </source>
</evidence>
<keyword evidence="7 17" id="KW-0645">Protease</keyword>
<comment type="function">
    <text evidence="2">May be involved in vacuolar sorting and osmoregulation.</text>
</comment>